<dbReference type="RefSeq" id="WP_002169509.1">
    <property type="nucleotide sequence ID" value="NZ_JH792252.1"/>
</dbReference>
<proteinExistence type="predicted"/>
<dbReference type="Proteomes" id="UP000006976">
    <property type="component" value="Unassembled WGS sequence"/>
</dbReference>
<name>A0ABC9QVT4_BACMY</name>
<gene>
    <name evidence="1" type="ORF">III_05399</name>
</gene>
<evidence type="ECO:0000313" key="1">
    <source>
        <dbReference type="EMBL" id="EJR31173.1"/>
    </source>
</evidence>
<comment type="caution">
    <text evidence="1">The sequence shown here is derived from an EMBL/GenBank/DDBJ whole genome shotgun (WGS) entry which is preliminary data.</text>
</comment>
<sequence length="40" mass="4607">MEAPDLDKAIDKVRNGLVEDEELIEKDVIIDEMYLQNKSS</sequence>
<protein>
    <submittedName>
        <fullName evidence="1">Uncharacterized protein</fullName>
    </submittedName>
</protein>
<dbReference type="AlphaFoldDB" id="A0ABC9QVT4"/>
<dbReference type="EMBL" id="AHEV01000043">
    <property type="protein sequence ID" value="EJR31173.1"/>
    <property type="molecule type" value="Genomic_DNA"/>
</dbReference>
<accession>A0ABC9QVT4</accession>
<reference evidence="1 2" key="1">
    <citation type="submission" date="2012-04" db="EMBL/GenBank/DDBJ databases">
        <title>The Genome Sequence of Bacillus cereus VD078.</title>
        <authorList>
            <consortium name="The Broad Institute Genome Sequencing Platform"/>
            <consortium name="The Broad Institute Genome Sequencing Center for Infectious Disease"/>
            <person name="Feldgarden M."/>
            <person name="Van der Auwera G.A."/>
            <person name="Mahillon J."/>
            <person name="Duprez V."/>
            <person name="Timmery S."/>
            <person name="Mattelet C."/>
            <person name="Dierick K."/>
            <person name="Sun M."/>
            <person name="Yu Z."/>
            <person name="Zhu L."/>
            <person name="Hu X."/>
            <person name="Shank E.B."/>
            <person name="Swiecicka I."/>
            <person name="Hansen B.M."/>
            <person name="Andrup L."/>
            <person name="Young S.K."/>
            <person name="Zeng Q."/>
            <person name="Gargeya S."/>
            <person name="Fitzgerald M."/>
            <person name="Haas B."/>
            <person name="Abouelleil A."/>
            <person name="Alvarado L."/>
            <person name="Arachchi H.M."/>
            <person name="Berlin A."/>
            <person name="Chapman S.B."/>
            <person name="Goldberg J."/>
            <person name="Griggs A."/>
            <person name="Gujja S."/>
            <person name="Hansen M."/>
            <person name="Howarth C."/>
            <person name="Imamovic A."/>
            <person name="Larimer J."/>
            <person name="McCowen C."/>
            <person name="Montmayeur A."/>
            <person name="Murphy C."/>
            <person name="Neiman D."/>
            <person name="Pearson M."/>
            <person name="Priest M."/>
            <person name="Roberts A."/>
            <person name="Saif S."/>
            <person name="Shea T."/>
            <person name="Sisk P."/>
            <person name="Sykes S."/>
            <person name="Wortman J."/>
            <person name="Nusbaum C."/>
            <person name="Birren B."/>
        </authorList>
    </citation>
    <scope>NUCLEOTIDE SEQUENCE [LARGE SCALE GENOMIC DNA]</scope>
    <source>
        <strain evidence="1 2">VD078</strain>
    </source>
</reference>
<evidence type="ECO:0000313" key="2">
    <source>
        <dbReference type="Proteomes" id="UP000006976"/>
    </source>
</evidence>
<organism evidence="1 2">
    <name type="scientific">Bacillus mycoides</name>
    <dbReference type="NCBI Taxonomy" id="1405"/>
    <lineage>
        <taxon>Bacteria</taxon>
        <taxon>Bacillati</taxon>
        <taxon>Bacillota</taxon>
        <taxon>Bacilli</taxon>
        <taxon>Bacillales</taxon>
        <taxon>Bacillaceae</taxon>
        <taxon>Bacillus</taxon>
        <taxon>Bacillus cereus group</taxon>
    </lineage>
</organism>